<dbReference type="OrthoDB" id="62798at2759"/>
<name>D7FKN8_ECTSI</name>
<feature type="compositionally biased region" description="Basic and acidic residues" evidence="1">
    <location>
        <begin position="1063"/>
        <end position="1097"/>
    </location>
</feature>
<dbReference type="eggNOG" id="KOG0566">
    <property type="taxonomic scope" value="Eukaryota"/>
</dbReference>
<evidence type="ECO:0000256" key="1">
    <source>
        <dbReference type="SAM" id="MobiDB-lite"/>
    </source>
</evidence>
<feature type="region of interest" description="Disordered" evidence="1">
    <location>
        <begin position="407"/>
        <end position="584"/>
    </location>
</feature>
<feature type="compositionally biased region" description="Low complexity" evidence="1">
    <location>
        <begin position="500"/>
        <end position="516"/>
    </location>
</feature>
<evidence type="ECO:0000259" key="2">
    <source>
        <dbReference type="SMART" id="SM00128"/>
    </source>
</evidence>
<dbReference type="GO" id="GO:0004439">
    <property type="term" value="F:phosphatidylinositol-4,5-bisphosphate 5-phosphatase activity"/>
    <property type="evidence" value="ECO:0007669"/>
    <property type="project" value="TreeGrafter"/>
</dbReference>
<dbReference type="InParanoid" id="D7FKN8"/>
<dbReference type="PROSITE" id="PS00059">
    <property type="entry name" value="ADH_ZINC"/>
    <property type="match status" value="1"/>
</dbReference>
<organism evidence="3 4">
    <name type="scientific">Ectocarpus siliculosus</name>
    <name type="common">Brown alga</name>
    <name type="synonym">Conferva siliculosa</name>
    <dbReference type="NCBI Taxonomy" id="2880"/>
    <lineage>
        <taxon>Eukaryota</taxon>
        <taxon>Sar</taxon>
        <taxon>Stramenopiles</taxon>
        <taxon>Ochrophyta</taxon>
        <taxon>PX clade</taxon>
        <taxon>Phaeophyceae</taxon>
        <taxon>Ectocarpales</taxon>
        <taxon>Ectocarpaceae</taxon>
        <taxon>Ectocarpus</taxon>
    </lineage>
</organism>
<feature type="compositionally biased region" description="Basic residues" evidence="1">
    <location>
        <begin position="546"/>
        <end position="556"/>
    </location>
</feature>
<dbReference type="GO" id="GO:0016491">
    <property type="term" value="F:oxidoreductase activity"/>
    <property type="evidence" value="ECO:0007669"/>
    <property type="project" value="InterPro"/>
</dbReference>
<evidence type="ECO:0000313" key="4">
    <source>
        <dbReference type="Proteomes" id="UP000002630"/>
    </source>
</evidence>
<feature type="compositionally biased region" description="Polar residues" evidence="1">
    <location>
        <begin position="1050"/>
        <end position="1062"/>
    </location>
</feature>
<dbReference type="Gene3D" id="3.60.10.10">
    <property type="entry name" value="Endonuclease/exonuclease/phosphatase"/>
    <property type="match status" value="3"/>
</dbReference>
<dbReference type="Pfam" id="PF22669">
    <property type="entry name" value="Exo_endo_phos2"/>
    <property type="match status" value="2"/>
</dbReference>
<evidence type="ECO:0000313" key="3">
    <source>
        <dbReference type="EMBL" id="CBJ29438.1"/>
    </source>
</evidence>
<feature type="region of interest" description="Disordered" evidence="1">
    <location>
        <begin position="606"/>
        <end position="626"/>
    </location>
</feature>
<dbReference type="InterPro" id="IPR036691">
    <property type="entry name" value="Endo/exonu/phosph_ase_sf"/>
</dbReference>
<gene>
    <name evidence="3" type="ORF">Esi_0146_0068</name>
</gene>
<dbReference type="SMART" id="SM00128">
    <property type="entry name" value="IPPc"/>
    <property type="match status" value="1"/>
</dbReference>
<feature type="compositionally biased region" description="Basic and acidic residues" evidence="1">
    <location>
        <begin position="282"/>
        <end position="294"/>
    </location>
</feature>
<feature type="compositionally biased region" description="Low complexity" evidence="1">
    <location>
        <begin position="678"/>
        <end position="707"/>
    </location>
</feature>
<reference evidence="3 4" key="1">
    <citation type="journal article" date="2010" name="Nature">
        <title>The Ectocarpus genome and the independent evolution of multicellularity in brown algae.</title>
        <authorList>
            <person name="Cock J.M."/>
            <person name="Sterck L."/>
            <person name="Rouze P."/>
            <person name="Scornet D."/>
            <person name="Allen A.E."/>
            <person name="Amoutzias G."/>
            <person name="Anthouard V."/>
            <person name="Artiguenave F."/>
            <person name="Aury J.M."/>
            <person name="Badger J.H."/>
            <person name="Beszteri B."/>
            <person name="Billiau K."/>
            <person name="Bonnet E."/>
            <person name="Bothwell J.H."/>
            <person name="Bowler C."/>
            <person name="Boyen C."/>
            <person name="Brownlee C."/>
            <person name="Carrano C.J."/>
            <person name="Charrier B."/>
            <person name="Cho G.Y."/>
            <person name="Coelho S.M."/>
            <person name="Collen J."/>
            <person name="Corre E."/>
            <person name="Da Silva C."/>
            <person name="Delage L."/>
            <person name="Delaroque N."/>
            <person name="Dittami S.M."/>
            <person name="Doulbeau S."/>
            <person name="Elias M."/>
            <person name="Farnham G."/>
            <person name="Gachon C.M."/>
            <person name="Gschloessl B."/>
            <person name="Heesch S."/>
            <person name="Jabbari K."/>
            <person name="Jubin C."/>
            <person name="Kawai H."/>
            <person name="Kimura K."/>
            <person name="Kloareg B."/>
            <person name="Kupper F.C."/>
            <person name="Lang D."/>
            <person name="Le Bail A."/>
            <person name="Leblanc C."/>
            <person name="Lerouge P."/>
            <person name="Lohr M."/>
            <person name="Lopez P.J."/>
            <person name="Martens C."/>
            <person name="Maumus F."/>
            <person name="Michel G."/>
            <person name="Miranda-Saavedra D."/>
            <person name="Morales J."/>
            <person name="Moreau H."/>
            <person name="Motomura T."/>
            <person name="Nagasato C."/>
            <person name="Napoli C.A."/>
            <person name="Nelson D.R."/>
            <person name="Nyvall-Collen P."/>
            <person name="Peters A.F."/>
            <person name="Pommier C."/>
            <person name="Potin P."/>
            <person name="Poulain J."/>
            <person name="Quesneville H."/>
            <person name="Read B."/>
            <person name="Rensing S.A."/>
            <person name="Ritter A."/>
            <person name="Rousvoal S."/>
            <person name="Samanta M."/>
            <person name="Samson G."/>
            <person name="Schroeder D.C."/>
            <person name="Segurens B."/>
            <person name="Strittmatter M."/>
            <person name="Tonon T."/>
            <person name="Tregear J.W."/>
            <person name="Valentin K."/>
            <person name="von Dassow P."/>
            <person name="Yamagishi T."/>
            <person name="Van de Peer Y."/>
            <person name="Wincker P."/>
        </authorList>
    </citation>
    <scope>NUCLEOTIDE SEQUENCE [LARGE SCALE GENOMIC DNA]</scope>
    <source>
        <strain evidence="4">Ec32 / CCAP1310/4</strain>
    </source>
</reference>
<dbReference type="InterPro" id="IPR048869">
    <property type="entry name" value="OCRL-1_2_ASH"/>
</dbReference>
<dbReference type="Gene3D" id="2.60.40.10">
    <property type="entry name" value="Immunoglobulins"/>
    <property type="match status" value="1"/>
</dbReference>
<dbReference type="InterPro" id="IPR008936">
    <property type="entry name" value="Rho_GTPase_activation_prot"/>
</dbReference>
<dbReference type="InterPro" id="IPR046985">
    <property type="entry name" value="IP5"/>
</dbReference>
<dbReference type="GO" id="GO:0016020">
    <property type="term" value="C:membrane"/>
    <property type="evidence" value="ECO:0007669"/>
    <property type="project" value="TreeGrafter"/>
</dbReference>
<dbReference type="InterPro" id="IPR013783">
    <property type="entry name" value="Ig-like_fold"/>
</dbReference>
<sequence length="1452" mass="151780">MGSELLPLGPVGSWAGVGGGGGGFGGEHDASEGLPSILDAIPAWKRPRLLKGLQERETEYTTVEGVGVFIGTWNVNAKKPNFDDPLWLHEWLCPAEGPEGKERSSGDASSAPPAAAKAGNAESVCAETSASEEGNGMEDVYAIGFQELVDLNAVNVAVDIKSQKRSVEWEERVLSSLNLAALHQANKRRRRASETPLVPRSSATTGGAQEKGASDTAKETVPPDGTTQQPPDFLNDDDVLDVVSVASLAETDNGLQQDEGVEVGISLPHAAASDTATSPSATERDNFHRDEPSKSHGPASLGDAGGVSDEGTTFVLVAKEHLVGTWLAVFVRASMLKQVSDVRSATVSAGMMGVMGNKGGVGIRLRLRDSSLCFVSSHLAAHRENIKARNENYQKILREMVFQPLPGAEWRRPQQQPQRRMNSFRGGGSSPPTSPGTRRRLSVTTRLMNPLGGGGASATVGRGRASESGPGSLNYRRKLSVAAPSLSGILSPRHKPNGDSSFASTSSKRTVSSSCSPKRTAARDGDTDASCGCLSLPTSPDYTKQRQARHQQRVQRGRAASFCRELSPLQDDGSRGRRARPRRRNSMCMSWSGASFTSVMPSASSYSAASCCPPPPPAKQTPPIGQRELQSLPPALAITVASAPSITAVGAESTSSAVAAADRAGQPLDRNVSDDDWPSASDDGSSSSDSAGGSPTAASVGAPPSSANSASAIAAFEMRRLNTAVAIDDLCGNATTGDGQTKPVVVGGHEFTGGAGGDGSTVASLLRMGDGETETLPSGVLGRGTAIGAEGGFGGGDGSARVRSNAVLGGGGQGGPTQVLFVPEITTHNTGEHLGIQDHDVVFWFGDLNYRIESSIAALEVLAHAVSGGVSFLAANDQLNSAREAGDAFRGFHEAPIDFPPTYKYAAGTDDYDTRNDKKFRAPAWCDRILFWTSGGDNGTDSTVPKDVKTVTAGSVRQHAYRRSETPLTSDHKPVSASFWFGCKQVDSDIYSKVLLDVVKKVTRAAGDVKPQVDIVEGGNAMDFGDVQYGVPQTRSVWIANTGRVPATFSVHSSQHPVPKNSSPDRPRSPLGSDDLRNLEAKKDHNESDTEEGKGIDDLFGPASSCSPNETGEGGGGAASGGRKQDDNSGGKEILSDEGGKEQEEVGEGAFSPASGSGGEVTPAPAAVEDTSKWCSVSPEQGVLLPGERLEVKFTLLVFGLAGRALATGRMSSILDDIHVLRVERGSDRYIAVSGNYEASVYGSTLPAMMSPKPISATLNSSTDAASNVARGGGLYEGRRIGTGDDEGARRHEGTAAGAISGSVTVPLVDADAGREDGAGARMSSGQKTVRIPRQVWRMVDALLKDSHYDQPGLLVDKGNEQEILGIRAAVNAGAEFPPHCANSMVEALVTLLGSLSSSVIPESAWAAVSEAVAELDAEERASALMGGMPTLNRDVFEYLSRCASSLLFRRT</sequence>
<dbReference type="InterPro" id="IPR002328">
    <property type="entry name" value="ADH_Zn_CS"/>
</dbReference>
<feature type="region of interest" description="Disordered" evidence="1">
    <location>
        <begin position="185"/>
        <end position="236"/>
    </location>
</feature>
<accession>D7FKN8</accession>
<dbReference type="Gene3D" id="1.10.555.10">
    <property type="entry name" value="Rho GTPase activation protein"/>
    <property type="match status" value="1"/>
</dbReference>
<feature type="region of interest" description="Disordered" evidence="1">
    <location>
        <begin position="658"/>
        <end position="707"/>
    </location>
</feature>
<feature type="compositionally biased region" description="Low complexity" evidence="1">
    <location>
        <begin position="106"/>
        <end position="123"/>
    </location>
</feature>
<dbReference type="Pfam" id="PF21310">
    <property type="entry name" value="OCRL-like_ASH"/>
    <property type="match status" value="1"/>
</dbReference>
<dbReference type="Proteomes" id="UP000002630">
    <property type="component" value="Unassembled WGS sequence"/>
</dbReference>
<dbReference type="eggNOG" id="KOG0565">
    <property type="taxonomic scope" value="Eukaryota"/>
</dbReference>
<dbReference type="GO" id="GO:0046856">
    <property type="term" value="P:phosphatidylinositol dephosphorylation"/>
    <property type="evidence" value="ECO:0007669"/>
    <property type="project" value="InterPro"/>
</dbReference>
<dbReference type="GO" id="GO:0008270">
    <property type="term" value="F:zinc ion binding"/>
    <property type="evidence" value="ECO:0007669"/>
    <property type="project" value="InterPro"/>
</dbReference>
<dbReference type="PANTHER" id="PTHR11200:SF300">
    <property type="entry name" value="TYPE II INOSITOL 1,4,5-TRISPHOSPHATE 5-PHOSPHATASE"/>
    <property type="match status" value="1"/>
</dbReference>
<feature type="region of interest" description="Disordered" evidence="1">
    <location>
        <begin position="97"/>
        <end position="133"/>
    </location>
</feature>
<proteinExistence type="predicted"/>
<feature type="domain" description="Inositol polyphosphate-related phosphatase" evidence="2">
    <location>
        <begin position="707"/>
        <end position="987"/>
    </location>
</feature>
<dbReference type="PANTHER" id="PTHR11200">
    <property type="entry name" value="INOSITOL 5-PHOSPHATASE"/>
    <property type="match status" value="1"/>
</dbReference>
<feature type="compositionally biased region" description="Basic and acidic residues" evidence="1">
    <location>
        <begin position="1123"/>
        <end position="1144"/>
    </location>
</feature>
<protein>
    <recommendedName>
        <fullName evidence="2">Inositol polyphosphate-related phosphatase domain-containing protein</fullName>
    </recommendedName>
</protein>
<dbReference type="SUPFAM" id="SSF56219">
    <property type="entry name" value="DNase I-like"/>
    <property type="match status" value="2"/>
</dbReference>
<keyword evidence="4" id="KW-1185">Reference proteome</keyword>
<feature type="region of interest" description="Disordered" evidence="1">
    <location>
        <begin position="1050"/>
        <end position="1173"/>
    </location>
</feature>
<feature type="region of interest" description="Disordered" evidence="1">
    <location>
        <begin position="270"/>
        <end position="306"/>
    </location>
</feature>
<feature type="compositionally biased region" description="Low complexity" evidence="1">
    <location>
        <begin position="270"/>
        <end position="281"/>
    </location>
</feature>
<dbReference type="InterPro" id="IPR000300">
    <property type="entry name" value="IPPc"/>
</dbReference>
<dbReference type="STRING" id="2880.D7FKN8"/>
<dbReference type="EMBL" id="FN649760">
    <property type="protein sequence ID" value="CBJ29438.1"/>
    <property type="molecule type" value="Genomic_DNA"/>
</dbReference>